<keyword evidence="2" id="KW-1185">Reference proteome</keyword>
<evidence type="ECO:0000313" key="2">
    <source>
        <dbReference type="Proteomes" id="UP001164250"/>
    </source>
</evidence>
<organism evidence="1 2">
    <name type="scientific">Pistacia atlantica</name>
    <dbReference type="NCBI Taxonomy" id="434234"/>
    <lineage>
        <taxon>Eukaryota</taxon>
        <taxon>Viridiplantae</taxon>
        <taxon>Streptophyta</taxon>
        <taxon>Embryophyta</taxon>
        <taxon>Tracheophyta</taxon>
        <taxon>Spermatophyta</taxon>
        <taxon>Magnoliopsida</taxon>
        <taxon>eudicotyledons</taxon>
        <taxon>Gunneridae</taxon>
        <taxon>Pentapetalae</taxon>
        <taxon>rosids</taxon>
        <taxon>malvids</taxon>
        <taxon>Sapindales</taxon>
        <taxon>Anacardiaceae</taxon>
        <taxon>Pistacia</taxon>
    </lineage>
</organism>
<comment type="caution">
    <text evidence="1">The sequence shown here is derived from an EMBL/GenBank/DDBJ whole genome shotgun (WGS) entry which is preliminary data.</text>
</comment>
<name>A0ACC1AJK5_9ROSI</name>
<dbReference type="Proteomes" id="UP001164250">
    <property type="component" value="Chromosome 10"/>
</dbReference>
<dbReference type="EMBL" id="CM047906">
    <property type="protein sequence ID" value="KAJ0086831.1"/>
    <property type="molecule type" value="Genomic_DNA"/>
</dbReference>
<protein>
    <submittedName>
        <fullName evidence="1">Uncharacterized protein</fullName>
    </submittedName>
</protein>
<proteinExistence type="predicted"/>
<evidence type="ECO:0000313" key="1">
    <source>
        <dbReference type="EMBL" id="KAJ0086831.1"/>
    </source>
</evidence>
<gene>
    <name evidence="1" type="ORF">Patl1_07956</name>
</gene>
<reference evidence="2" key="1">
    <citation type="journal article" date="2023" name="G3 (Bethesda)">
        <title>Genome assembly and association tests identify interacting loci associated with vigor, precocity, and sex in interspecific pistachio rootstocks.</title>
        <authorList>
            <person name="Palmer W."/>
            <person name="Jacygrad E."/>
            <person name="Sagayaradj S."/>
            <person name="Cavanaugh K."/>
            <person name="Han R."/>
            <person name="Bertier L."/>
            <person name="Beede B."/>
            <person name="Kafkas S."/>
            <person name="Golino D."/>
            <person name="Preece J."/>
            <person name="Michelmore R."/>
        </authorList>
    </citation>
    <scope>NUCLEOTIDE SEQUENCE [LARGE SCALE GENOMIC DNA]</scope>
</reference>
<sequence>MSEDNQELISSLQSQVRHLQTRVKELEVDNEMLQSRLSNCVCEKIEEKLDGSVLDTASSVEKKGKIDTGGCKTRRKKVTEKMPGIGNCHSKRYVALKVMYFGQRFYGFASEAQMEPTVESEIFNALEKTRLLVADKKESQYSRCGRTDKGVSSVGQVKHGKSFIQVIALYLRSKLKENSTDCKTSGETVQQTGEIDYVRVLNRALPKDIRIIGWCPVPVDFSASENLNLLAMESAGKKFVGEHDFRNFCKMDALNVHNYRRHVTSFEVSPCDMRLALVKISLTLFSFLLLFYENEFSCMETINFVLLKFGVLLFYGTRSGAWLPVLLMIGQGLESDEVIDALLDIERTPRKPQYIMAPQRFH</sequence>
<accession>A0ACC1AJK5</accession>